<comment type="similarity">
    <text evidence="2">Belongs to the AB hydrolase superfamily. Lipase family. Class 3 subfamily.</text>
</comment>
<dbReference type="EMBL" id="JAWWNJ010000011">
    <property type="protein sequence ID" value="KAK7044856.1"/>
    <property type="molecule type" value="Genomic_DNA"/>
</dbReference>
<dbReference type="CDD" id="cd00519">
    <property type="entry name" value="Lipase_3"/>
    <property type="match status" value="1"/>
</dbReference>
<keyword evidence="7" id="KW-1185">Reference proteome</keyword>
<organism evidence="6 7">
    <name type="scientific">Favolaschia claudopus</name>
    <dbReference type="NCBI Taxonomy" id="2862362"/>
    <lineage>
        <taxon>Eukaryota</taxon>
        <taxon>Fungi</taxon>
        <taxon>Dikarya</taxon>
        <taxon>Basidiomycota</taxon>
        <taxon>Agaricomycotina</taxon>
        <taxon>Agaricomycetes</taxon>
        <taxon>Agaricomycetidae</taxon>
        <taxon>Agaricales</taxon>
        <taxon>Marasmiineae</taxon>
        <taxon>Mycenaceae</taxon>
        <taxon>Favolaschia</taxon>
    </lineage>
</organism>
<accession>A0AAW0CY46</accession>
<evidence type="ECO:0000256" key="1">
    <source>
        <dbReference type="ARBA" id="ARBA00023157"/>
    </source>
</evidence>
<comment type="caution">
    <text evidence="6">The sequence shown here is derived from an EMBL/GenBank/DDBJ whole genome shotgun (WGS) entry which is preliminary data.</text>
</comment>
<comment type="catalytic activity">
    <reaction evidence="3">
        <text>a diacylglycerol + H2O = a monoacylglycerol + a fatty acid + H(+)</text>
        <dbReference type="Rhea" id="RHEA:32731"/>
        <dbReference type="ChEBI" id="CHEBI:15377"/>
        <dbReference type="ChEBI" id="CHEBI:15378"/>
        <dbReference type="ChEBI" id="CHEBI:17408"/>
        <dbReference type="ChEBI" id="CHEBI:18035"/>
        <dbReference type="ChEBI" id="CHEBI:28868"/>
    </reaction>
</comment>
<evidence type="ECO:0000256" key="2">
    <source>
        <dbReference type="ARBA" id="ARBA00043996"/>
    </source>
</evidence>
<evidence type="ECO:0000256" key="4">
    <source>
        <dbReference type="ARBA" id="ARBA00048461"/>
    </source>
</evidence>
<dbReference type="PANTHER" id="PTHR45856">
    <property type="entry name" value="ALPHA/BETA-HYDROLASES SUPERFAMILY PROTEIN"/>
    <property type="match status" value="1"/>
</dbReference>
<feature type="domain" description="Fungal lipase-type" evidence="5">
    <location>
        <begin position="141"/>
        <end position="289"/>
    </location>
</feature>
<proteinExistence type="inferred from homology"/>
<keyword evidence="1" id="KW-1015">Disulfide bond</keyword>
<dbReference type="InterPro" id="IPR051218">
    <property type="entry name" value="Sec_MonoDiacylglyc_Lipase"/>
</dbReference>
<dbReference type="GO" id="GO:0006629">
    <property type="term" value="P:lipid metabolic process"/>
    <property type="evidence" value="ECO:0007669"/>
    <property type="project" value="InterPro"/>
</dbReference>
<reference evidence="6 7" key="1">
    <citation type="journal article" date="2024" name="J Genomics">
        <title>Draft genome sequencing and assembly of Favolaschia claudopus CIRM-BRFM 2984 isolated from oak limbs.</title>
        <authorList>
            <person name="Navarro D."/>
            <person name="Drula E."/>
            <person name="Chaduli D."/>
            <person name="Cazenave R."/>
            <person name="Ahrendt S."/>
            <person name="Wang J."/>
            <person name="Lipzen A."/>
            <person name="Daum C."/>
            <person name="Barry K."/>
            <person name="Grigoriev I.V."/>
            <person name="Favel A."/>
            <person name="Rosso M.N."/>
            <person name="Martin F."/>
        </authorList>
    </citation>
    <scope>NUCLEOTIDE SEQUENCE [LARGE SCALE GENOMIC DNA]</scope>
    <source>
        <strain evidence="6 7">CIRM-BRFM 2984</strain>
    </source>
</reference>
<comment type="catalytic activity">
    <reaction evidence="4">
        <text>a monoacylglycerol + H2O = glycerol + a fatty acid + H(+)</text>
        <dbReference type="Rhea" id="RHEA:15245"/>
        <dbReference type="ChEBI" id="CHEBI:15377"/>
        <dbReference type="ChEBI" id="CHEBI:15378"/>
        <dbReference type="ChEBI" id="CHEBI:17408"/>
        <dbReference type="ChEBI" id="CHEBI:17754"/>
        <dbReference type="ChEBI" id="CHEBI:28868"/>
    </reaction>
</comment>
<dbReference type="SUPFAM" id="SSF53474">
    <property type="entry name" value="alpha/beta-Hydrolases"/>
    <property type="match status" value="1"/>
</dbReference>
<evidence type="ECO:0000256" key="3">
    <source>
        <dbReference type="ARBA" id="ARBA00047591"/>
    </source>
</evidence>
<protein>
    <submittedName>
        <fullName evidence="6">Triacylglycerol lipase</fullName>
    </submittedName>
</protein>
<dbReference type="AlphaFoldDB" id="A0AAW0CY46"/>
<dbReference type="InterPro" id="IPR002921">
    <property type="entry name" value="Fungal_lipase-type"/>
</dbReference>
<dbReference type="PANTHER" id="PTHR45856:SF25">
    <property type="entry name" value="FUNGAL LIPASE-LIKE DOMAIN-CONTAINING PROTEIN"/>
    <property type="match status" value="1"/>
</dbReference>
<evidence type="ECO:0000313" key="6">
    <source>
        <dbReference type="EMBL" id="KAK7044856.1"/>
    </source>
</evidence>
<gene>
    <name evidence="6" type="ORF">R3P38DRAFT_2881273</name>
</gene>
<dbReference type="InterPro" id="IPR029058">
    <property type="entry name" value="AB_hydrolase_fold"/>
</dbReference>
<dbReference type="Pfam" id="PF01764">
    <property type="entry name" value="Lipase_3"/>
    <property type="match status" value="1"/>
</dbReference>
<evidence type="ECO:0000259" key="5">
    <source>
        <dbReference type="Pfam" id="PF01764"/>
    </source>
</evidence>
<dbReference type="Proteomes" id="UP001362999">
    <property type="component" value="Unassembled WGS sequence"/>
</dbReference>
<dbReference type="Gene3D" id="3.40.50.1820">
    <property type="entry name" value="alpha/beta hydrolase"/>
    <property type="match status" value="1"/>
</dbReference>
<evidence type="ECO:0000313" key="7">
    <source>
        <dbReference type="Proteomes" id="UP001362999"/>
    </source>
</evidence>
<sequence length="381" mass="42938">MGFLAKPSLSNFGDASTASNTKRKYALTKEQKHMYASETLVNFRWISKIMASYSPHKLSSRDIPPLEVTDYLSEIGQFAEITYSPVPTKFIFDNLAILKEPGFPLEGYDSLDGATQVSEFIGKAADLSGYVTYRPQTRQLVLAFSGTTTMTQAMYDLRVAAHRHPSRRGHVHSGFWQLYKGIKALALEAVVAGLAQHADVSEFVVTGHSMGGAVAYLFLIDVFRDEALLPIGAVPVKLVVFGVPRSGNEELAQFWTELLESRRAKYGEASITEYSVKAYNDGVPSLPPLSFGYRHYARAPFYFLHGRLYQVPEEHREHGLFHVNEAEEDDHVVPQHPRGGHNYYNGRDMEKFARRAIWLEEALRGEGDWKERYRAKVAKHS</sequence>
<name>A0AAW0CY46_9AGAR</name>